<evidence type="ECO:0000313" key="1">
    <source>
        <dbReference type="EMBL" id="MEE4420918.1"/>
    </source>
</evidence>
<dbReference type="EMBL" id="JAZBJP010000007">
    <property type="protein sequence ID" value="MEE4420918.1"/>
    <property type="molecule type" value="Genomic_DNA"/>
</dbReference>
<name>A0ABU7NPX0_9ACTN</name>
<reference evidence="1 2" key="1">
    <citation type="submission" date="2023-12" db="EMBL/GenBank/DDBJ databases">
        <title>30 novel species of actinomycetes from the DSMZ collection.</title>
        <authorList>
            <person name="Nouioui I."/>
        </authorList>
    </citation>
    <scope>NUCLEOTIDE SEQUENCE [LARGE SCALE GENOMIC DNA]</scope>
    <source>
        <strain evidence="1 2">DSM 41528</strain>
    </source>
</reference>
<sequence>MRRSGMRLLPWSGPDGQPCYLSTDHSGGFLSQLADDMEEVQVSTGEEVLARATELLRESARPSADELRFCVHRLCEALRDALRIVESRGGRTG</sequence>
<accession>A0ABU7NPX0</accession>
<comment type="caution">
    <text evidence="1">The sequence shown here is derived from an EMBL/GenBank/DDBJ whole genome shotgun (WGS) entry which is preliminary data.</text>
</comment>
<proteinExistence type="predicted"/>
<dbReference type="Proteomes" id="UP001307760">
    <property type="component" value="Unassembled WGS sequence"/>
</dbReference>
<organism evidence="1 2">
    <name type="scientific">Streptomyces bugieae</name>
    <dbReference type="NCBI Taxonomy" id="3098223"/>
    <lineage>
        <taxon>Bacteria</taxon>
        <taxon>Bacillati</taxon>
        <taxon>Actinomycetota</taxon>
        <taxon>Actinomycetes</taxon>
        <taxon>Kitasatosporales</taxon>
        <taxon>Streptomycetaceae</taxon>
        <taxon>Streptomyces</taxon>
    </lineage>
</organism>
<evidence type="ECO:0000313" key="2">
    <source>
        <dbReference type="Proteomes" id="UP001307760"/>
    </source>
</evidence>
<protein>
    <submittedName>
        <fullName evidence="1">Uncharacterized protein</fullName>
    </submittedName>
</protein>
<dbReference type="RefSeq" id="WP_261956565.1">
    <property type="nucleotide sequence ID" value="NZ_JAZBJP010000007.1"/>
</dbReference>
<keyword evidence="2" id="KW-1185">Reference proteome</keyword>
<gene>
    <name evidence="1" type="ORF">V2J85_16410</name>
</gene>